<dbReference type="PANTHER" id="PTHR40630">
    <property type="entry name" value="POSSIBLE DNA-BINDING PROTEIN"/>
    <property type="match status" value="1"/>
</dbReference>
<dbReference type="AlphaFoldDB" id="A0A1I5FCU1"/>
<reference evidence="1 2" key="1">
    <citation type="submission" date="2016-10" db="EMBL/GenBank/DDBJ databases">
        <authorList>
            <person name="de Groot N.N."/>
        </authorList>
    </citation>
    <scope>NUCLEOTIDE SEQUENCE [LARGE SCALE GENOMIC DNA]</scope>
    <source>
        <strain evidence="1 2">DSM 43067</strain>
    </source>
</reference>
<dbReference type="InterPro" id="IPR021487">
    <property type="entry name" value="DUF3140"/>
</dbReference>
<dbReference type="InParanoid" id="A0A1I5FCU1"/>
<name>A0A1I5FCU1_9ACTN</name>
<sequence length="119" mass="13362">MNDRVPAEAELAWEDFHRLVNMTSDELRVWLLTDASGEEAFPADGAGPGVSELGARVVDVLRKRKVDLTENDAEVMQEVVAFVEDRLENRPPNAERDEEWRHALMSVGHDPLRPEPSSA</sequence>
<protein>
    <recommendedName>
        <fullName evidence="3">DUF3140 domain-containing protein</fullName>
    </recommendedName>
</protein>
<dbReference type="PANTHER" id="PTHR40630:SF1">
    <property type="entry name" value="DNA-BINDING PROTEIN"/>
    <property type="match status" value="1"/>
</dbReference>
<dbReference type="eggNOG" id="ENOG5032S3Z">
    <property type="taxonomic scope" value="Bacteria"/>
</dbReference>
<dbReference type="STRING" id="1993.SAMN04489713_104540"/>
<proteinExistence type="predicted"/>
<organism evidence="1 2">
    <name type="scientific">Actinomadura madurae</name>
    <dbReference type="NCBI Taxonomy" id="1993"/>
    <lineage>
        <taxon>Bacteria</taxon>
        <taxon>Bacillati</taxon>
        <taxon>Actinomycetota</taxon>
        <taxon>Actinomycetes</taxon>
        <taxon>Streptosporangiales</taxon>
        <taxon>Thermomonosporaceae</taxon>
        <taxon>Actinomadura</taxon>
    </lineage>
</organism>
<evidence type="ECO:0000313" key="1">
    <source>
        <dbReference type="EMBL" id="SFO21557.1"/>
    </source>
</evidence>
<keyword evidence="2" id="KW-1185">Reference proteome</keyword>
<dbReference type="Pfam" id="PF11338">
    <property type="entry name" value="DUF3140"/>
    <property type="match status" value="1"/>
</dbReference>
<dbReference type="RefSeq" id="WP_021598517.1">
    <property type="nucleotide sequence ID" value="NZ_CP083237.1"/>
</dbReference>
<accession>A0A1I5FCU1</accession>
<dbReference type="GeneID" id="99653785"/>
<evidence type="ECO:0000313" key="2">
    <source>
        <dbReference type="Proteomes" id="UP000183413"/>
    </source>
</evidence>
<dbReference type="EMBL" id="FOVH01000004">
    <property type="protein sequence ID" value="SFO21557.1"/>
    <property type="molecule type" value="Genomic_DNA"/>
</dbReference>
<gene>
    <name evidence="1" type="ORF">SAMN04489713_104540</name>
</gene>
<evidence type="ECO:0008006" key="3">
    <source>
        <dbReference type="Google" id="ProtNLM"/>
    </source>
</evidence>
<dbReference type="Proteomes" id="UP000183413">
    <property type="component" value="Unassembled WGS sequence"/>
</dbReference>